<comment type="caution">
    <text evidence="3">The sequence shown here is derived from an EMBL/GenBank/DDBJ whole genome shotgun (WGS) entry which is preliminary data.</text>
</comment>
<evidence type="ECO:0000313" key="4">
    <source>
        <dbReference type="Proteomes" id="UP000625316"/>
    </source>
</evidence>
<gene>
    <name evidence="3" type="ORF">IQ266_10810</name>
</gene>
<reference evidence="3" key="1">
    <citation type="submission" date="2020-10" db="EMBL/GenBank/DDBJ databases">
        <authorList>
            <person name="Castelo-Branco R."/>
            <person name="Eusebio N."/>
            <person name="Adriana R."/>
            <person name="Vieira A."/>
            <person name="Brugerolle De Fraissinette N."/>
            <person name="Rezende De Castro R."/>
            <person name="Schneider M.P."/>
            <person name="Vasconcelos V."/>
            <person name="Leao P.N."/>
        </authorList>
    </citation>
    <scope>NUCLEOTIDE SEQUENCE</scope>
    <source>
        <strain evidence="3">LEGE 11480</strain>
    </source>
</reference>
<dbReference type="InterPro" id="IPR032698">
    <property type="entry name" value="SirB1_N"/>
</dbReference>
<dbReference type="SUPFAM" id="SSF48452">
    <property type="entry name" value="TPR-like"/>
    <property type="match status" value="1"/>
</dbReference>
<proteinExistence type="inferred from homology"/>
<protein>
    <submittedName>
        <fullName evidence="3">Tetratricopeptide repeat protein</fullName>
    </submittedName>
</protein>
<dbReference type="Pfam" id="PF13371">
    <property type="entry name" value="TPR_9"/>
    <property type="match status" value="1"/>
</dbReference>
<organism evidence="3 4">
    <name type="scientific">Romeriopsis navalis LEGE 11480</name>
    <dbReference type="NCBI Taxonomy" id="2777977"/>
    <lineage>
        <taxon>Bacteria</taxon>
        <taxon>Bacillati</taxon>
        <taxon>Cyanobacteriota</taxon>
        <taxon>Cyanophyceae</taxon>
        <taxon>Leptolyngbyales</taxon>
        <taxon>Leptolyngbyaceae</taxon>
        <taxon>Romeriopsis</taxon>
        <taxon>Romeriopsis navalis</taxon>
    </lineage>
</organism>
<evidence type="ECO:0000313" key="3">
    <source>
        <dbReference type="EMBL" id="MBE9030220.1"/>
    </source>
</evidence>
<dbReference type="Proteomes" id="UP000625316">
    <property type="component" value="Unassembled WGS sequence"/>
</dbReference>
<dbReference type="InterPro" id="IPR011990">
    <property type="entry name" value="TPR-like_helical_dom_sf"/>
</dbReference>
<feature type="domain" description="Protein SirB1 N-terminal" evidence="2">
    <location>
        <begin position="42"/>
        <end position="193"/>
    </location>
</feature>
<sequence length="277" mass="32032">MQLSIARQLFMREVRQPDEYIDLERAALYMAQEAYPTLDMEEYVVALDGMAEEIRARLPVEDYPLRTLKVVNQYLYEELGFKPNQADYYSAKNSFLNDVLDRRTGIPITMSLVYLSLAQRIAFPMVGIGLPGHFLIRPVQNDMEIFVDAFNYGEILFAQDCADLLRKMFGDQLAMQEQFLAPVSNGHFLARMLTNLKAIYAAEANVEGVLAAVERILLIFPEAPIELRDRGMILFRLNRWVEAREDLERYLTVHPVADDRHHVQNVLEHMQNTRLDS</sequence>
<dbReference type="Gene3D" id="1.25.40.10">
    <property type="entry name" value="Tetratricopeptide repeat domain"/>
    <property type="match status" value="1"/>
</dbReference>
<dbReference type="PANTHER" id="PTHR31350:SF21">
    <property type="entry name" value="F-BOX ONLY PROTEIN 21"/>
    <property type="match status" value="1"/>
</dbReference>
<comment type="similarity">
    <text evidence="1">Belongs to the UPF0162 family.</text>
</comment>
<evidence type="ECO:0000256" key="1">
    <source>
        <dbReference type="ARBA" id="ARBA00007100"/>
    </source>
</evidence>
<dbReference type="AlphaFoldDB" id="A0A928VPG3"/>
<accession>A0A928VPG3</accession>
<dbReference type="Pfam" id="PF13369">
    <property type="entry name" value="Transglut_core2"/>
    <property type="match status" value="1"/>
</dbReference>
<keyword evidence="4" id="KW-1185">Reference proteome</keyword>
<evidence type="ECO:0000259" key="2">
    <source>
        <dbReference type="Pfam" id="PF13369"/>
    </source>
</evidence>
<dbReference type="EMBL" id="JADEXQ010000031">
    <property type="protein sequence ID" value="MBE9030220.1"/>
    <property type="molecule type" value="Genomic_DNA"/>
</dbReference>
<dbReference type="PANTHER" id="PTHR31350">
    <property type="entry name" value="SI:DKEY-261L7.2"/>
    <property type="match status" value="1"/>
</dbReference>
<name>A0A928VPG3_9CYAN</name>